<dbReference type="InterPro" id="IPR016032">
    <property type="entry name" value="Sig_transdc_resp-reg_C-effctor"/>
</dbReference>
<evidence type="ECO:0000256" key="3">
    <source>
        <dbReference type="ARBA" id="ARBA00023012"/>
    </source>
</evidence>
<protein>
    <recommendedName>
        <fullName evidence="1">Stage 0 sporulation protein A homolog</fullName>
    </recommendedName>
</protein>
<dbReference type="PROSITE" id="PS50110">
    <property type="entry name" value="RESPONSE_REGULATORY"/>
    <property type="match status" value="1"/>
</dbReference>
<dbReference type="RefSeq" id="WP_213235043.1">
    <property type="nucleotide sequence ID" value="NZ_JAHBCL010000001.1"/>
</dbReference>
<keyword evidence="13" id="KW-1185">Reference proteome</keyword>
<accession>A0ABS5PLN6</accession>
<evidence type="ECO:0000256" key="4">
    <source>
        <dbReference type="ARBA" id="ARBA00023015"/>
    </source>
</evidence>
<keyword evidence="5 9" id="KW-0238">DNA-binding</keyword>
<keyword evidence="3" id="KW-0902">Two-component regulatory system</keyword>
<evidence type="ECO:0000256" key="9">
    <source>
        <dbReference type="PROSITE-ProRule" id="PRU01091"/>
    </source>
</evidence>
<dbReference type="InterPro" id="IPR001867">
    <property type="entry name" value="OmpR/PhoB-type_DNA-bd"/>
</dbReference>
<evidence type="ECO:0000256" key="7">
    <source>
        <dbReference type="ARBA" id="ARBA00024867"/>
    </source>
</evidence>
<dbReference type="Gene3D" id="1.10.10.10">
    <property type="entry name" value="Winged helix-like DNA-binding domain superfamily/Winged helix DNA-binding domain"/>
    <property type="match status" value="1"/>
</dbReference>
<dbReference type="PANTHER" id="PTHR48111:SF40">
    <property type="entry name" value="PHOSPHATE REGULON TRANSCRIPTIONAL REGULATORY PROTEIN PHOB"/>
    <property type="match status" value="1"/>
</dbReference>
<organism evidence="12 13">
    <name type="scientific">Fusibacter paucivorans</name>
    <dbReference type="NCBI Taxonomy" id="76009"/>
    <lineage>
        <taxon>Bacteria</taxon>
        <taxon>Bacillati</taxon>
        <taxon>Bacillota</taxon>
        <taxon>Clostridia</taxon>
        <taxon>Eubacteriales</taxon>
        <taxon>Eubacteriales Family XII. Incertae Sedis</taxon>
        <taxon>Fusibacter</taxon>
    </lineage>
</organism>
<dbReference type="InterPro" id="IPR001789">
    <property type="entry name" value="Sig_transdc_resp-reg_receiver"/>
</dbReference>
<feature type="modified residue" description="4-aspartylphosphate" evidence="8">
    <location>
        <position position="50"/>
    </location>
</feature>
<keyword evidence="4" id="KW-0805">Transcription regulation</keyword>
<dbReference type="EMBL" id="JAHBCL010000001">
    <property type="protein sequence ID" value="MBS7525261.1"/>
    <property type="molecule type" value="Genomic_DNA"/>
</dbReference>
<evidence type="ECO:0000256" key="5">
    <source>
        <dbReference type="ARBA" id="ARBA00023125"/>
    </source>
</evidence>
<feature type="DNA-binding region" description="OmpR/PhoB-type" evidence="9">
    <location>
        <begin position="121"/>
        <end position="220"/>
    </location>
</feature>
<evidence type="ECO:0000256" key="2">
    <source>
        <dbReference type="ARBA" id="ARBA00022553"/>
    </source>
</evidence>
<dbReference type="PANTHER" id="PTHR48111">
    <property type="entry name" value="REGULATOR OF RPOS"/>
    <property type="match status" value="1"/>
</dbReference>
<name>A0ABS5PLN6_9FIRM</name>
<reference evidence="12 13" key="1">
    <citation type="submission" date="2021-05" db="EMBL/GenBank/DDBJ databases">
        <title>Fusibacter ferrireducens sp. nov., an anaerobic, sulfur- and Fe-reducing bacterium isolated from the mangrove sediment.</title>
        <authorList>
            <person name="Qiu D."/>
        </authorList>
    </citation>
    <scope>NUCLEOTIDE SEQUENCE [LARGE SCALE GENOMIC DNA]</scope>
    <source>
        <strain evidence="12 13">DSM 12116</strain>
    </source>
</reference>
<comment type="function">
    <text evidence="7">May play the central regulatory role in sporulation. It may be an element of the effector pathway responsible for the activation of sporulation genes in response to nutritional stress. Spo0A may act in concert with spo0H (a sigma factor) to control the expression of some genes that are critical to the sporulation process.</text>
</comment>
<keyword evidence="6" id="KW-0804">Transcription</keyword>
<dbReference type="Proteomes" id="UP000746471">
    <property type="component" value="Unassembled WGS sequence"/>
</dbReference>
<sequence>MKVLIVEDNQKLMDTYENALETSFDIVTAYDIESAKKVVKTQRIAVAILDIMLPDGNGYDLIPYIKRHSNAIVIMVSALGQEETKRMAYECGADDYMTKPVTLFELSYKLKAIASRQDKEKLIYQIGDLVLDLEKLTLSSDFGEIQLPHSQAVLLKLLYDKYKSDSILYKKDIASLESTVNIENFRIHTSISRLRKSIESLETNNVFIENVYGKGYALVVIK</sequence>
<dbReference type="SUPFAM" id="SSF46894">
    <property type="entry name" value="C-terminal effector domain of the bipartite response regulators"/>
    <property type="match status" value="1"/>
</dbReference>
<evidence type="ECO:0000256" key="8">
    <source>
        <dbReference type="PROSITE-ProRule" id="PRU00169"/>
    </source>
</evidence>
<dbReference type="Gene3D" id="3.40.50.2300">
    <property type="match status" value="1"/>
</dbReference>
<dbReference type="InterPro" id="IPR039420">
    <property type="entry name" value="WalR-like"/>
</dbReference>
<gene>
    <name evidence="12" type="ORF">KHM83_01075</name>
</gene>
<feature type="domain" description="Response regulatory" evidence="10">
    <location>
        <begin position="2"/>
        <end position="114"/>
    </location>
</feature>
<dbReference type="SUPFAM" id="SSF52172">
    <property type="entry name" value="CheY-like"/>
    <property type="match status" value="1"/>
</dbReference>
<dbReference type="Pfam" id="PF00072">
    <property type="entry name" value="Response_reg"/>
    <property type="match status" value="1"/>
</dbReference>
<evidence type="ECO:0000313" key="12">
    <source>
        <dbReference type="EMBL" id="MBS7525261.1"/>
    </source>
</evidence>
<feature type="domain" description="OmpR/PhoB-type" evidence="11">
    <location>
        <begin position="121"/>
        <end position="220"/>
    </location>
</feature>
<proteinExistence type="predicted"/>
<comment type="caution">
    <text evidence="12">The sequence shown here is derived from an EMBL/GenBank/DDBJ whole genome shotgun (WGS) entry which is preliminary data.</text>
</comment>
<evidence type="ECO:0000259" key="11">
    <source>
        <dbReference type="PROSITE" id="PS51755"/>
    </source>
</evidence>
<evidence type="ECO:0000256" key="1">
    <source>
        <dbReference type="ARBA" id="ARBA00018672"/>
    </source>
</evidence>
<dbReference type="InterPro" id="IPR036388">
    <property type="entry name" value="WH-like_DNA-bd_sf"/>
</dbReference>
<evidence type="ECO:0000256" key="6">
    <source>
        <dbReference type="ARBA" id="ARBA00023163"/>
    </source>
</evidence>
<dbReference type="InterPro" id="IPR011006">
    <property type="entry name" value="CheY-like_superfamily"/>
</dbReference>
<evidence type="ECO:0000259" key="10">
    <source>
        <dbReference type="PROSITE" id="PS50110"/>
    </source>
</evidence>
<dbReference type="CDD" id="cd17574">
    <property type="entry name" value="REC_OmpR"/>
    <property type="match status" value="1"/>
</dbReference>
<keyword evidence="2 8" id="KW-0597">Phosphoprotein</keyword>
<dbReference type="SMART" id="SM00448">
    <property type="entry name" value="REC"/>
    <property type="match status" value="1"/>
</dbReference>
<dbReference type="PROSITE" id="PS51755">
    <property type="entry name" value="OMPR_PHOB"/>
    <property type="match status" value="1"/>
</dbReference>
<evidence type="ECO:0000313" key="13">
    <source>
        <dbReference type="Proteomes" id="UP000746471"/>
    </source>
</evidence>